<evidence type="ECO:0000259" key="6">
    <source>
        <dbReference type="SMART" id="SM00507"/>
    </source>
</evidence>
<evidence type="ECO:0000313" key="8">
    <source>
        <dbReference type="Proteomes" id="UP000015480"/>
    </source>
</evidence>
<dbReference type="eggNOG" id="COG1403">
    <property type="taxonomic scope" value="Bacteria"/>
</dbReference>
<sequence length="314" mass="34027">MRPAGSSRAGRTAFSLSFGDVMPSKPCAVPGCRTVVEVGTVRCKRHRSVSDVPGKRGLPSGGWHGQAGNRHERGYGAAWDRLRIAILERDKRLCVLCIRSGRPVVAHSVDHIVPKSKGGTDDLDNLQSLCRPCHAAKTAREGSAAQGALKAEAQPSIGPDGRLIIPRDWGFSIPRGVRPSAIPLTIVCGPPASGKTTWVQERAGSGDKVIDLDEIKVRVGGVRYDQRTGIFRKAMAYRDMMIRSLADDVSGKAWLIVTAPTKAERLMWVEAMGPRSELMVIDAPEASCIERIRADAERAEVAAALIAAVRRWER</sequence>
<dbReference type="Gene3D" id="1.10.30.50">
    <property type="match status" value="1"/>
</dbReference>
<keyword evidence="2" id="KW-0378">Hydrolase</keyword>
<dbReference type="Gene3D" id="3.40.50.300">
    <property type="entry name" value="P-loop containing nucleotide triphosphate hydrolases"/>
    <property type="match status" value="1"/>
</dbReference>
<dbReference type="GO" id="GO:0003676">
    <property type="term" value="F:nucleic acid binding"/>
    <property type="evidence" value="ECO:0007669"/>
    <property type="project" value="InterPro"/>
</dbReference>
<evidence type="ECO:0000256" key="5">
    <source>
        <dbReference type="SAM" id="MobiDB-lite"/>
    </source>
</evidence>
<dbReference type="InterPro" id="IPR003615">
    <property type="entry name" value="HNH_nuc"/>
</dbReference>
<feature type="domain" description="HNH nuclease" evidence="6">
    <location>
        <begin position="81"/>
        <end position="135"/>
    </location>
</feature>
<dbReference type="SUPFAM" id="SSF52540">
    <property type="entry name" value="P-loop containing nucleoside triphosphate hydrolases"/>
    <property type="match status" value="1"/>
</dbReference>
<dbReference type="SMART" id="SM00507">
    <property type="entry name" value="HNHc"/>
    <property type="match status" value="1"/>
</dbReference>
<dbReference type="AlphaFoldDB" id="S5XZ68"/>
<dbReference type="Proteomes" id="UP000015480">
    <property type="component" value="Chromosome"/>
</dbReference>
<dbReference type="Pfam" id="PF01844">
    <property type="entry name" value="HNH"/>
    <property type="match status" value="1"/>
</dbReference>
<dbReference type="PANTHER" id="PTHR41286:SF1">
    <property type="entry name" value="HNH NUCLEASE YAJD-RELATED"/>
    <property type="match status" value="1"/>
</dbReference>
<dbReference type="GO" id="GO:0008270">
    <property type="term" value="F:zinc ion binding"/>
    <property type="evidence" value="ECO:0007669"/>
    <property type="project" value="InterPro"/>
</dbReference>
<dbReference type="PANTHER" id="PTHR41286">
    <property type="entry name" value="HNH NUCLEASE YAJD-RELATED"/>
    <property type="match status" value="1"/>
</dbReference>
<dbReference type="KEGG" id="pami:JCM7686_2250"/>
<dbReference type="EMBL" id="CP006650">
    <property type="protein sequence ID" value="AGT10567.1"/>
    <property type="molecule type" value="Genomic_DNA"/>
</dbReference>
<dbReference type="HOGENOM" id="CLU_949458_0_0_5"/>
<organism evidence="7 8">
    <name type="scientific">Paracoccus aminophilus JCM 7686</name>
    <dbReference type="NCBI Taxonomy" id="1367847"/>
    <lineage>
        <taxon>Bacteria</taxon>
        <taxon>Pseudomonadati</taxon>
        <taxon>Pseudomonadota</taxon>
        <taxon>Alphaproteobacteria</taxon>
        <taxon>Rhodobacterales</taxon>
        <taxon>Paracoccaceae</taxon>
        <taxon>Paracoccus</taxon>
    </lineage>
</organism>
<evidence type="ECO:0000256" key="1">
    <source>
        <dbReference type="ARBA" id="ARBA00022722"/>
    </source>
</evidence>
<dbReference type="GO" id="GO:0004519">
    <property type="term" value="F:endonuclease activity"/>
    <property type="evidence" value="ECO:0007669"/>
    <property type="project" value="InterPro"/>
</dbReference>
<protein>
    <recommendedName>
        <fullName evidence="4">Putative HNH nuclease YajD</fullName>
    </recommendedName>
</protein>
<evidence type="ECO:0000313" key="7">
    <source>
        <dbReference type="EMBL" id="AGT10567.1"/>
    </source>
</evidence>
<dbReference type="InterPro" id="IPR002711">
    <property type="entry name" value="HNH"/>
</dbReference>
<dbReference type="PATRIC" id="fig|1367847.3.peg.2243"/>
<keyword evidence="8" id="KW-1185">Reference proteome</keyword>
<gene>
    <name evidence="7" type="ORF">JCM7686_2250</name>
</gene>
<evidence type="ECO:0000256" key="4">
    <source>
        <dbReference type="ARBA" id="ARBA00040194"/>
    </source>
</evidence>
<keyword evidence="1" id="KW-0540">Nuclease</keyword>
<dbReference type="CDD" id="cd00085">
    <property type="entry name" value="HNHc"/>
    <property type="match status" value="1"/>
</dbReference>
<evidence type="ECO:0000256" key="3">
    <source>
        <dbReference type="ARBA" id="ARBA00038412"/>
    </source>
</evidence>
<dbReference type="STRING" id="1367847.JCM7686_2250"/>
<dbReference type="Pfam" id="PF13671">
    <property type="entry name" value="AAA_33"/>
    <property type="match status" value="1"/>
</dbReference>
<dbReference type="InterPro" id="IPR027417">
    <property type="entry name" value="P-loop_NTPase"/>
</dbReference>
<reference evidence="7 8" key="1">
    <citation type="journal article" date="2014" name="BMC Genomics">
        <title>Architecture and functions of a multipartite genome of the methylotrophic bacterium Paracoccus aminophilus JCM 7686, containing primary and secondary chromids.</title>
        <authorList>
            <person name="Dziewit L."/>
            <person name="Czarnecki J."/>
            <person name="Wibberg D."/>
            <person name="Radlinska M."/>
            <person name="Mrozek P."/>
            <person name="Szymczak M."/>
            <person name="Schluter A."/>
            <person name="Puhler A."/>
            <person name="Bartosik D."/>
        </authorList>
    </citation>
    <scope>NUCLEOTIDE SEQUENCE [LARGE SCALE GENOMIC DNA]</scope>
    <source>
        <strain evidence="7">JCM 7686</strain>
    </source>
</reference>
<feature type="region of interest" description="Disordered" evidence="5">
    <location>
        <begin position="49"/>
        <end position="70"/>
    </location>
</feature>
<evidence type="ECO:0000256" key="2">
    <source>
        <dbReference type="ARBA" id="ARBA00022801"/>
    </source>
</evidence>
<name>S5XZ68_PARAH</name>
<accession>S5XZ68</accession>
<dbReference type="GO" id="GO:0005829">
    <property type="term" value="C:cytosol"/>
    <property type="evidence" value="ECO:0007669"/>
    <property type="project" value="TreeGrafter"/>
</dbReference>
<dbReference type="GO" id="GO:0016787">
    <property type="term" value="F:hydrolase activity"/>
    <property type="evidence" value="ECO:0007669"/>
    <property type="project" value="UniProtKB-KW"/>
</dbReference>
<comment type="similarity">
    <text evidence="3">Belongs to the HNH nuclease family.</text>
</comment>
<proteinExistence type="inferred from homology"/>